<dbReference type="Gene3D" id="3.10.105.10">
    <property type="entry name" value="Dipeptide-binding Protein, Domain 3"/>
    <property type="match status" value="1"/>
</dbReference>
<proteinExistence type="inferred from homology"/>
<dbReference type="AlphaFoldDB" id="A0A8J3H961"/>
<keyword evidence="7" id="KW-1185">Reference proteome</keyword>
<dbReference type="RefSeq" id="WP_051312616.1">
    <property type="nucleotide sequence ID" value="NZ_BNAP01000032.1"/>
</dbReference>
<reference evidence="6" key="1">
    <citation type="journal article" date="2014" name="Int. J. Syst. Evol. Microbiol.">
        <title>Complete genome sequence of Corynebacterium casei LMG S-19264T (=DSM 44701T), isolated from a smear-ripened cheese.</title>
        <authorList>
            <consortium name="US DOE Joint Genome Institute (JGI-PGF)"/>
            <person name="Walter F."/>
            <person name="Albersmeier A."/>
            <person name="Kalinowski J."/>
            <person name="Ruckert C."/>
        </authorList>
    </citation>
    <scope>NUCLEOTIDE SEQUENCE</scope>
    <source>
        <strain evidence="6">CGMCC 1.7081</strain>
    </source>
</reference>
<evidence type="ECO:0000259" key="5">
    <source>
        <dbReference type="Pfam" id="PF00496"/>
    </source>
</evidence>
<evidence type="ECO:0000256" key="2">
    <source>
        <dbReference type="ARBA" id="ARBA00005695"/>
    </source>
</evidence>
<dbReference type="SUPFAM" id="SSF53850">
    <property type="entry name" value="Periplasmic binding protein-like II"/>
    <property type="match status" value="1"/>
</dbReference>
<organism evidence="6 7">
    <name type="scientific">Pseudodonghicola xiamenensis</name>
    <dbReference type="NCBI Taxonomy" id="337702"/>
    <lineage>
        <taxon>Bacteria</taxon>
        <taxon>Pseudomonadati</taxon>
        <taxon>Pseudomonadota</taxon>
        <taxon>Alphaproteobacteria</taxon>
        <taxon>Rhodobacterales</taxon>
        <taxon>Paracoccaceae</taxon>
        <taxon>Pseudodonghicola</taxon>
    </lineage>
</organism>
<dbReference type="Pfam" id="PF00496">
    <property type="entry name" value="SBP_bac_5"/>
    <property type="match status" value="1"/>
</dbReference>
<dbReference type="Gene3D" id="3.40.190.10">
    <property type="entry name" value="Periplasmic binding protein-like II"/>
    <property type="match status" value="1"/>
</dbReference>
<dbReference type="GO" id="GO:1904680">
    <property type="term" value="F:peptide transmembrane transporter activity"/>
    <property type="evidence" value="ECO:0007669"/>
    <property type="project" value="TreeGrafter"/>
</dbReference>
<sequence length="531" mass="59161">MIPLNLTPVSARLRLGLAALATAVALPAAAQELTIIREIDSNHYDAPRTAALAGSEVLFMMADTVVGLAEDMKTIEPLLAESWTVSDDGLTYTFKIRGDVTFCDGKKMTSEDVAYSLNRWLDPETKSPVRWRMGDVKSITAPDATTVVYELNAPHSELLYQLAQSFGSIVDKDTVEKLGKDFGVTGFNGTGPFCWESWTPRDKLVLTRHEDYHWGPANYENRGPAQVEKITWQVVPEAATRTVALMTGQGQVSPYVPFIGVDKLRKAPMVELAESDEAFWTNYIGFKIDKDGVDDPRVRQAINWAVDQAAMAEDLFFGEVQPAYSYVSKGALDYDPKVEPLLQKYDPEKAAQLLDEAGWKLNADGKREKDGKLLQPVVYTFTGSWQQVVESVQAYLLKVGIDMQIQPFDATVAWGKLATQEFDMFTMGFPYVSAGDALNLYFRSSNMPSPNRMNWNDPETDKLLYEGSTAVSDEVRAKDYGVVQEKVTEAAVWLPIYHKPMQIAYSNKLKPFTAHNIYGAGLYKGLQLGYK</sequence>
<comment type="subcellular location">
    <subcellularLocation>
        <location evidence="1">Periplasm</location>
    </subcellularLocation>
</comment>
<evidence type="ECO:0000256" key="3">
    <source>
        <dbReference type="ARBA" id="ARBA00022729"/>
    </source>
</evidence>
<reference evidence="6" key="2">
    <citation type="submission" date="2020-09" db="EMBL/GenBank/DDBJ databases">
        <authorList>
            <person name="Sun Q."/>
            <person name="Zhou Y."/>
        </authorList>
    </citation>
    <scope>NUCLEOTIDE SEQUENCE</scope>
    <source>
        <strain evidence="6">CGMCC 1.7081</strain>
    </source>
</reference>
<name>A0A8J3H961_9RHOB</name>
<evidence type="ECO:0000313" key="7">
    <source>
        <dbReference type="Proteomes" id="UP000611500"/>
    </source>
</evidence>
<dbReference type="Proteomes" id="UP000611500">
    <property type="component" value="Unassembled WGS sequence"/>
</dbReference>
<protein>
    <submittedName>
        <fullName evidence="6">Peptide ABC transporter substrate-binding protein</fullName>
    </submittedName>
</protein>
<accession>A0A8J3H961</accession>
<gene>
    <name evidence="6" type="ORF">GCM10010961_40070</name>
</gene>
<dbReference type="GO" id="GO:0030288">
    <property type="term" value="C:outer membrane-bounded periplasmic space"/>
    <property type="evidence" value="ECO:0007669"/>
    <property type="project" value="UniProtKB-ARBA"/>
</dbReference>
<feature type="chain" id="PRO_5035263926" evidence="4">
    <location>
        <begin position="31"/>
        <end position="531"/>
    </location>
</feature>
<evidence type="ECO:0000313" key="6">
    <source>
        <dbReference type="EMBL" id="GHH02313.1"/>
    </source>
</evidence>
<dbReference type="EMBL" id="BNAP01000032">
    <property type="protein sequence ID" value="GHH02313.1"/>
    <property type="molecule type" value="Genomic_DNA"/>
</dbReference>
<comment type="similarity">
    <text evidence="2">Belongs to the bacterial solute-binding protein 5 family.</text>
</comment>
<dbReference type="PANTHER" id="PTHR30290:SF38">
    <property type="entry name" value="D,D-DIPEPTIDE-BINDING PERIPLASMIC PROTEIN DDPA-RELATED"/>
    <property type="match status" value="1"/>
</dbReference>
<dbReference type="InterPro" id="IPR039424">
    <property type="entry name" value="SBP_5"/>
</dbReference>
<dbReference type="PIRSF" id="PIRSF002741">
    <property type="entry name" value="MppA"/>
    <property type="match status" value="1"/>
</dbReference>
<evidence type="ECO:0000256" key="1">
    <source>
        <dbReference type="ARBA" id="ARBA00004418"/>
    </source>
</evidence>
<comment type="caution">
    <text evidence="6">The sequence shown here is derived from an EMBL/GenBank/DDBJ whole genome shotgun (WGS) entry which is preliminary data.</text>
</comment>
<dbReference type="InterPro" id="IPR030678">
    <property type="entry name" value="Peptide/Ni-bd"/>
</dbReference>
<keyword evidence="3 4" id="KW-0732">Signal</keyword>
<dbReference type="GO" id="GO:0015833">
    <property type="term" value="P:peptide transport"/>
    <property type="evidence" value="ECO:0007669"/>
    <property type="project" value="TreeGrafter"/>
</dbReference>
<feature type="domain" description="Solute-binding protein family 5" evidence="5">
    <location>
        <begin position="74"/>
        <end position="433"/>
    </location>
</feature>
<dbReference type="GO" id="GO:0043190">
    <property type="term" value="C:ATP-binding cassette (ABC) transporter complex"/>
    <property type="evidence" value="ECO:0007669"/>
    <property type="project" value="InterPro"/>
</dbReference>
<dbReference type="InterPro" id="IPR000914">
    <property type="entry name" value="SBP_5_dom"/>
</dbReference>
<dbReference type="PANTHER" id="PTHR30290">
    <property type="entry name" value="PERIPLASMIC BINDING COMPONENT OF ABC TRANSPORTER"/>
    <property type="match status" value="1"/>
</dbReference>
<feature type="signal peptide" evidence="4">
    <location>
        <begin position="1"/>
        <end position="30"/>
    </location>
</feature>
<evidence type="ECO:0000256" key="4">
    <source>
        <dbReference type="SAM" id="SignalP"/>
    </source>
</evidence>